<dbReference type="eggNOG" id="COG2984">
    <property type="taxonomic scope" value="Bacteria"/>
</dbReference>
<dbReference type="KEGG" id="dar:Daro_0134"/>
<accession>Q47JT8</accession>
<protein>
    <recommendedName>
        <fullName evidence="2">ABC transporter substrate-binding protein</fullName>
    </recommendedName>
</protein>
<dbReference type="OrthoDB" id="9178917at2"/>
<dbReference type="EMBL" id="CP000089">
    <property type="protein sequence ID" value="AAZ44893.1"/>
    <property type="molecule type" value="Genomic_DNA"/>
</dbReference>
<organism evidence="1">
    <name type="scientific">Dechloromonas aromatica (strain RCB)</name>
    <dbReference type="NCBI Taxonomy" id="159087"/>
    <lineage>
        <taxon>Bacteria</taxon>
        <taxon>Pseudomonadati</taxon>
        <taxon>Pseudomonadota</taxon>
        <taxon>Betaproteobacteria</taxon>
        <taxon>Rhodocyclales</taxon>
        <taxon>Azonexaceae</taxon>
        <taxon>Dechloromonas</taxon>
    </lineage>
</organism>
<sequence length="301" mass="32393">MLRLPRFILILLIALATPAWGGSIALVLSENGGMYGEFANTLDESLSGTAWNIVSTSAGDSPATAARPPDLVVTVGSEALRRTLSRGESTPIIATLLPRQTYEKILTEHRRTSGRITAIYLDQPANRQAVFLRHLLPDQKRFGILFSSETRNSASQYRQAFAWAGLVLDSEDSDTEKTLLPALNALLTRSGALVALPDASIYHRNNIKAILITAFRLQRPVIGYSTAFVTAGALAALHSTPSQIARQTADMIVNSGTNLTPPTGPTQFAIAINPNVAQALGLNIPDEASLRRAILADRDAR</sequence>
<proteinExistence type="predicted"/>
<dbReference type="InterPro" id="IPR007487">
    <property type="entry name" value="ABC_transpt-TYRBP-like"/>
</dbReference>
<evidence type="ECO:0000313" key="1">
    <source>
        <dbReference type="EMBL" id="AAZ44893.1"/>
    </source>
</evidence>
<dbReference type="AlphaFoldDB" id="Q47JT8"/>
<dbReference type="HOGENOM" id="CLU_058196_4_1_4"/>
<evidence type="ECO:0008006" key="2">
    <source>
        <dbReference type="Google" id="ProtNLM"/>
    </source>
</evidence>
<reference evidence="1" key="1">
    <citation type="submission" date="2005-08" db="EMBL/GenBank/DDBJ databases">
        <title>Complete sequence of Dechloromonas aromatica RCB.</title>
        <authorList>
            <person name="Salinero K.K."/>
            <person name="Copeland A."/>
            <person name="Lucas S."/>
            <person name="Lapidus A."/>
            <person name="Barry K."/>
            <person name="Detter J.C."/>
            <person name="Glavina T."/>
            <person name="Hammon N."/>
            <person name="Israni S."/>
            <person name="Pitluck S."/>
            <person name="Di Bartolo G."/>
            <person name="Trong S."/>
            <person name="Schmutz J."/>
            <person name="Larimer F."/>
            <person name="Land M."/>
            <person name="Ivanova N."/>
            <person name="Richardson P."/>
        </authorList>
    </citation>
    <scope>NUCLEOTIDE SEQUENCE</scope>
    <source>
        <strain evidence="1">RCB</strain>
    </source>
</reference>
<dbReference type="Gene3D" id="3.40.50.2300">
    <property type="match status" value="2"/>
</dbReference>
<dbReference type="Pfam" id="PF04392">
    <property type="entry name" value="ABC_sub_bind"/>
    <property type="match status" value="1"/>
</dbReference>
<gene>
    <name evidence="1" type="ordered locus">Daro_0134</name>
</gene>
<dbReference type="PANTHER" id="PTHR35271">
    <property type="entry name" value="ABC TRANSPORTER, SUBSTRATE-BINDING LIPOPROTEIN-RELATED"/>
    <property type="match status" value="1"/>
</dbReference>
<dbReference type="STRING" id="159087.Daro_0134"/>
<name>Q47JT8_DECAR</name>
<dbReference type="PANTHER" id="PTHR35271:SF1">
    <property type="entry name" value="ABC TRANSPORTER, SUBSTRATE-BINDING LIPOPROTEIN"/>
    <property type="match status" value="1"/>
</dbReference>